<feature type="transmembrane region" description="Helical" evidence="5">
    <location>
        <begin position="185"/>
        <end position="202"/>
    </location>
</feature>
<dbReference type="Gene3D" id="1.20.1250.20">
    <property type="entry name" value="MFS general substrate transporter like domains"/>
    <property type="match status" value="1"/>
</dbReference>
<feature type="transmembrane region" description="Helical" evidence="5">
    <location>
        <begin position="268"/>
        <end position="292"/>
    </location>
</feature>
<dbReference type="Pfam" id="PF00083">
    <property type="entry name" value="Sugar_tr"/>
    <property type="match status" value="1"/>
</dbReference>
<feature type="transmembrane region" description="Helical" evidence="5">
    <location>
        <begin position="209"/>
        <end position="227"/>
    </location>
</feature>
<dbReference type="SUPFAM" id="SSF103473">
    <property type="entry name" value="MFS general substrate transporter"/>
    <property type="match status" value="1"/>
</dbReference>
<dbReference type="PANTHER" id="PTHR48021:SF1">
    <property type="entry name" value="GH07001P-RELATED"/>
    <property type="match status" value="1"/>
</dbReference>
<proteinExistence type="predicted"/>
<keyword evidence="4 5" id="KW-0472">Membrane</keyword>
<protein>
    <recommendedName>
        <fullName evidence="6">Major facilitator superfamily (MFS) profile domain-containing protein</fullName>
    </recommendedName>
</protein>
<dbReference type="InterPro" id="IPR003663">
    <property type="entry name" value="Sugar/inositol_transpt"/>
</dbReference>
<dbReference type="InterPro" id="IPR036259">
    <property type="entry name" value="MFS_trans_sf"/>
</dbReference>
<evidence type="ECO:0000256" key="5">
    <source>
        <dbReference type="SAM" id="Phobius"/>
    </source>
</evidence>
<dbReference type="Proteomes" id="UP001165289">
    <property type="component" value="Unassembled WGS sequence"/>
</dbReference>
<keyword evidence="8" id="KW-1185">Reference proteome</keyword>
<dbReference type="PROSITE" id="PS50850">
    <property type="entry name" value="MFS"/>
    <property type="match status" value="1"/>
</dbReference>
<gene>
    <name evidence="7" type="ORF">LOD99_10032</name>
</gene>
<feature type="transmembrane region" description="Helical" evidence="5">
    <location>
        <begin position="6"/>
        <end position="26"/>
    </location>
</feature>
<comment type="subcellular location">
    <subcellularLocation>
        <location evidence="1">Membrane</location>
        <topology evidence="1">Multi-pass membrane protein</topology>
    </subcellularLocation>
</comment>
<keyword evidence="2 5" id="KW-0812">Transmembrane</keyword>
<evidence type="ECO:0000256" key="1">
    <source>
        <dbReference type="ARBA" id="ARBA00004141"/>
    </source>
</evidence>
<dbReference type="InterPro" id="IPR050549">
    <property type="entry name" value="MFS_Trehalose_Transporter"/>
</dbReference>
<feature type="transmembrane region" description="Helical" evidence="5">
    <location>
        <begin position="141"/>
        <end position="165"/>
    </location>
</feature>
<dbReference type="InterPro" id="IPR020846">
    <property type="entry name" value="MFS_dom"/>
</dbReference>
<feature type="transmembrane region" description="Helical" evidence="5">
    <location>
        <begin position="38"/>
        <end position="57"/>
    </location>
</feature>
<dbReference type="PANTHER" id="PTHR48021">
    <property type="match status" value="1"/>
</dbReference>
<evidence type="ECO:0000313" key="7">
    <source>
        <dbReference type="EMBL" id="KAI6661308.1"/>
    </source>
</evidence>
<evidence type="ECO:0000313" key="8">
    <source>
        <dbReference type="Proteomes" id="UP001165289"/>
    </source>
</evidence>
<feature type="transmembrane region" description="Helical" evidence="5">
    <location>
        <begin position="304"/>
        <end position="328"/>
    </location>
</feature>
<feature type="domain" description="Major facilitator superfamily (MFS) profile" evidence="6">
    <location>
        <begin position="1"/>
        <end position="359"/>
    </location>
</feature>
<comment type="caution">
    <text evidence="7">The sequence shown here is derived from an EMBL/GenBank/DDBJ whole genome shotgun (WGS) entry which is preliminary data.</text>
</comment>
<evidence type="ECO:0000256" key="4">
    <source>
        <dbReference type="ARBA" id="ARBA00023136"/>
    </source>
</evidence>
<dbReference type="GO" id="GO:0022857">
    <property type="term" value="F:transmembrane transporter activity"/>
    <property type="evidence" value="ECO:0007669"/>
    <property type="project" value="InterPro"/>
</dbReference>
<dbReference type="EMBL" id="JAKMXF010000015">
    <property type="protein sequence ID" value="KAI6661308.1"/>
    <property type="molecule type" value="Genomic_DNA"/>
</dbReference>
<evidence type="ECO:0000259" key="6">
    <source>
        <dbReference type="PROSITE" id="PS50850"/>
    </source>
</evidence>
<evidence type="ECO:0000256" key="3">
    <source>
        <dbReference type="ARBA" id="ARBA00022989"/>
    </source>
</evidence>
<reference evidence="7 8" key="1">
    <citation type="journal article" date="2023" name="BMC Biol.">
        <title>The compact genome of the sponge Oopsacas minuta (Hexactinellida) is lacking key metazoan core genes.</title>
        <authorList>
            <person name="Santini S."/>
            <person name="Schenkelaars Q."/>
            <person name="Jourda C."/>
            <person name="Duchesne M."/>
            <person name="Belahbib H."/>
            <person name="Rocher C."/>
            <person name="Selva M."/>
            <person name="Riesgo A."/>
            <person name="Vervoort M."/>
            <person name="Leys S.P."/>
            <person name="Kodjabachian L."/>
            <person name="Le Bivic A."/>
            <person name="Borchiellini C."/>
            <person name="Claverie J.M."/>
            <person name="Renard E."/>
        </authorList>
    </citation>
    <scope>NUCLEOTIDE SEQUENCE [LARGE SCALE GENOMIC DNA]</scope>
    <source>
        <strain evidence="7">SPO-2</strain>
    </source>
</reference>
<sequence>MVIGRVIIGLSLGLIIPIISIYIADLAPKEHKGFYGSIFEHAFIIGILMSHFIGIFVSFRWLALVPVVVLLFQSLLLTWQPYSPYWLVSRGLEKRGFRTVKYLRGPKYDFLSEFEEMKDVVKENATWTFMDRVKSLIFNLAYLRAIIIISLIMVFVELTGISVVASYSTSLLEHSILIHPKVASILPTTIQCISVLIFTFLVDRIGRKPLLIVSGAGIALSHVILSINSFGLQFFWPQCTQFETTTNFTHTVSGNLGVSEDFCNHITLIPLLALVILRFMYGLGWGPIPFVLLGESLPSKVRSISASVAICVLTFSNALTLLLFPYLERLIGDYFVFLLYVLVNLTSCAFILFFVPETKGLNLTQIEELFKGKVIFLRCKVRNPFVRRDVYVVKTDC</sequence>
<dbReference type="PRINTS" id="PR00171">
    <property type="entry name" value="SUGRTRNSPORT"/>
</dbReference>
<evidence type="ECO:0000256" key="2">
    <source>
        <dbReference type="ARBA" id="ARBA00022692"/>
    </source>
</evidence>
<organism evidence="7 8">
    <name type="scientific">Oopsacas minuta</name>
    <dbReference type="NCBI Taxonomy" id="111878"/>
    <lineage>
        <taxon>Eukaryota</taxon>
        <taxon>Metazoa</taxon>
        <taxon>Porifera</taxon>
        <taxon>Hexactinellida</taxon>
        <taxon>Hexasterophora</taxon>
        <taxon>Lyssacinosida</taxon>
        <taxon>Leucopsacidae</taxon>
        <taxon>Oopsacas</taxon>
    </lineage>
</organism>
<dbReference type="AlphaFoldDB" id="A0AAV7KJ71"/>
<feature type="transmembrane region" description="Helical" evidence="5">
    <location>
        <begin position="334"/>
        <end position="355"/>
    </location>
</feature>
<dbReference type="InterPro" id="IPR005828">
    <property type="entry name" value="MFS_sugar_transport-like"/>
</dbReference>
<feature type="transmembrane region" description="Helical" evidence="5">
    <location>
        <begin position="63"/>
        <end position="88"/>
    </location>
</feature>
<name>A0AAV7KJ71_9METZ</name>
<keyword evidence="3 5" id="KW-1133">Transmembrane helix</keyword>
<accession>A0AAV7KJ71</accession>
<dbReference type="GO" id="GO:0016020">
    <property type="term" value="C:membrane"/>
    <property type="evidence" value="ECO:0007669"/>
    <property type="project" value="UniProtKB-SubCell"/>
</dbReference>